<evidence type="ECO:0000256" key="5">
    <source>
        <dbReference type="ARBA" id="ARBA00023212"/>
    </source>
</evidence>
<dbReference type="Pfam" id="PF12926">
    <property type="entry name" value="MOZART2"/>
    <property type="match status" value="1"/>
</dbReference>
<reference evidence="7 8" key="1">
    <citation type="submission" date="2023-02" db="EMBL/GenBank/DDBJ databases">
        <title>LHISI_Scaffold_Assembly.</title>
        <authorList>
            <person name="Stuart O.P."/>
            <person name="Cleave R."/>
            <person name="Magrath M.J.L."/>
            <person name="Mikheyev A.S."/>
        </authorList>
    </citation>
    <scope>NUCLEOTIDE SEQUENCE [LARGE SCALE GENOMIC DNA]</scope>
    <source>
        <strain evidence="7">Daus_M_001</strain>
        <tissue evidence="7">Leg muscle</tissue>
    </source>
</reference>
<evidence type="ECO:0000256" key="1">
    <source>
        <dbReference type="ARBA" id="ARBA00004186"/>
    </source>
</evidence>
<proteinExistence type="inferred from homology"/>
<keyword evidence="5" id="KW-0206">Cytoskeleton</keyword>
<dbReference type="EMBL" id="JARBHB010000009">
    <property type="protein sequence ID" value="KAJ8876026.1"/>
    <property type="molecule type" value="Genomic_DNA"/>
</dbReference>
<name>A0ABQ9GVH6_9NEOP</name>
<dbReference type="Proteomes" id="UP001159363">
    <property type="component" value="Chromosome 8"/>
</dbReference>
<sequence>MACLKKNIICKSEEEALLELTALAGLKIKPEIQKALIFLLREDVSPITVCFLLKEICNKIPAFTPDSTSRKSNRISSVLELDKRK</sequence>
<evidence type="ECO:0000313" key="7">
    <source>
        <dbReference type="EMBL" id="KAJ8876026.1"/>
    </source>
</evidence>
<comment type="caution">
    <text evidence="7">The sequence shown here is derived from an EMBL/GenBank/DDBJ whole genome shotgun (WGS) entry which is preliminary data.</text>
</comment>
<organism evidence="7 8">
    <name type="scientific">Dryococelus australis</name>
    <dbReference type="NCBI Taxonomy" id="614101"/>
    <lineage>
        <taxon>Eukaryota</taxon>
        <taxon>Metazoa</taxon>
        <taxon>Ecdysozoa</taxon>
        <taxon>Arthropoda</taxon>
        <taxon>Hexapoda</taxon>
        <taxon>Insecta</taxon>
        <taxon>Pterygota</taxon>
        <taxon>Neoptera</taxon>
        <taxon>Polyneoptera</taxon>
        <taxon>Phasmatodea</taxon>
        <taxon>Verophasmatodea</taxon>
        <taxon>Anareolatae</taxon>
        <taxon>Phasmatidae</taxon>
        <taxon>Eurycanthinae</taxon>
        <taxon>Dryococelus</taxon>
    </lineage>
</organism>
<evidence type="ECO:0000256" key="3">
    <source>
        <dbReference type="ARBA" id="ARBA00007286"/>
    </source>
</evidence>
<evidence type="ECO:0000256" key="4">
    <source>
        <dbReference type="ARBA" id="ARBA00022490"/>
    </source>
</evidence>
<keyword evidence="4" id="KW-0963">Cytoplasm</keyword>
<evidence type="ECO:0000256" key="6">
    <source>
        <dbReference type="SAM" id="MobiDB-lite"/>
    </source>
</evidence>
<comment type="similarity">
    <text evidence="3">Belongs to the MOZART2 family.</text>
</comment>
<keyword evidence="8" id="KW-1185">Reference proteome</keyword>
<feature type="region of interest" description="Disordered" evidence="6">
    <location>
        <begin position="66"/>
        <end position="85"/>
    </location>
</feature>
<gene>
    <name evidence="7" type="ORF">PR048_023934</name>
</gene>
<accession>A0ABQ9GVH6</accession>
<evidence type="ECO:0000313" key="8">
    <source>
        <dbReference type="Proteomes" id="UP001159363"/>
    </source>
</evidence>
<dbReference type="InterPro" id="IPR024332">
    <property type="entry name" value="MOZART2"/>
</dbReference>
<protein>
    <submittedName>
        <fullName evidence="7">Uncharacterized protein</fullName>
    </submittedName>
</protein>
<comment type="subcellular location">
    <subcellularLocation>
        <location evidence="2">Cytoplasm</location>
        <location evidence="2">Cytoskeleton</location>
        <location evidence="2">Microtubule organizing center</location>
        <location evidence="2">Centrosome</location>
    </subcellularLocation>
    <subcellularLocation>
        <location evidence="1">Cytoplasm</location>
        <location evidence="1">Cytoskeleton</location>
        <location evidence="1">Spindle</location>
    </subcellularLocation>
</comment>
<evidence type="ECO:0000256" key="2">
    <source>
        <dbReference type="ARBA" id="ARBA00004300"/>
    </source>
</evidence>